<dbReference type="AlphaFoldDB" id="A0A0A9BUE4"/>
<reference evidence="1" key="1">
    <citation type="submission" date="2014-09" db="EMBL/GenBank/DDBJ databases">
        <authorList>
            <person name="Magalhaes I.L.F."/>
            <person name="Oliveira U."/>
            <person name="Santos F.R."/>
            <person name="Vidigal T.H.D.A."/>
            <person name="Brescovit A.D."/>
            <person name="Santos A.J."/>
        </authorList>
    </citation>
    <scope>NUCLEOTIDE SEQUENCE</scope>
    <source>
        <tissue evidence="1">Shoot tissue taken approximately 20 cm above the soil surface</tissue>
    </source>
</reference>
<reference evidence="1" key="2">
    <citation type="journal article" date="2015" name="Data Brief">
        <title>Shoot transcriptome of the giant reed, Arundo donax.</title>
        <authorList>
            <person name="Barrero R.A."/>
            <person name="Guerrero F.D."/>
            <person name="Moolhuijzen P."/>
            <person name="Goolsby J.A."/>
            <person name="Tidwell J."/>
            <person name="Bellgard S.E."/>
            <person name="Bellgard M.I."/>
        </authorList>
    </citation>
    <scope>NUCLEOTIDE SEQUENCE</scope>
    <source>
        <tissue evidence="1">Shoot tissue taken approximately 20 cm above the soil surface</tissue>
    </source>
</reference>
<organism evidence="1">
    <name type="scientific">Arundo donax</name>
    <name type="common">Giant reed</name>
    <name type="synonym">Donax arundinaceus</name>
    <dbReference type="NCBI Taxonomy" id="35708"/>
    <lineage>
        <taxon>Eukaryota</taxon>
        <taxon>Viridiplantae</taxon>
        <taxon>Streptophyta</taxon>
        <taxon>Embryophyta</taxon>
        <taxon>Tracheophyta</taxon>
        <taxon>Spermatophyta</taxon>
        <taxon>Magnoliopsida</taxon>
        <taxon>Liliopsida</taxon>
        <taxon>Poales</taxon>
        <taxon>Poaceae</taxon>
        <taxon>PACMAD clade</taxon>
        <taxon>Arundinoideae</taxon>
        <taxon>Arundineae</taxon>
        <taxon>Arundo</taxon>
    </lineage>
</organism>
<dbReference type="EMBL" id="GBRH01235003">
    <property type="protein sequence ID" value="JAD62892.1"/>
    <property type="molecule type" value="Transcribed_RNA"/>
</dbReference>
<name>A0A0A9BUE4_ARUDO</name>
<protein>
    <submittedName>
        <fullName evidence="1">Uncharacterized protein</fullName>
    </submittedName>
</protein>
<sequence length="64" mass="7522">MNISSNNDRTEIPSVNIAHMENLFFITISMHHHMHIRGIIQNVTQCNMLLHKFYICNCHNINIC</sequence>
<proteinExistence type="predicted"/>
<accession>A0A0A9BUE4</accession>
<evidence type="ECO:0000313" key="1">
    <source>
        <dbReference type="EMBL" id="JAD62892.1"/>
    </source>
</evidence>